<keyword evidence="1" id="KW-0645">Protease</keyword>
<dbReference type="InterPro" id="IPR043502">
    <property type="entry name" value="DNA/RNA_pol_sf"/>
</dbReference>
<dbReference type="SUPFAM" id="SSF56672">
    <property type="entry name" value="DNA/RNA polymerases"/>
    <property type="match status" value="1"/>
</dbReference>
<dbReference type="GO" id="GO:0004190">
    <property type="term" value="F:aspartic-type endopeptidase activity"/>
    <property type="evidence" value="ECO:0007669"/>
    <property type="project" value="UniProtKB-KW"/>
</dbReference>
<evidence type="ECO:0000259" key="4">
    <source>
        <dbReference type="Pfam" id="PF13976"/>
    </source>
</evidence>
<dbReference type="PANTHER" id="PTHR11439">
    <property type="entry name" value="GAG-POL-RELATED RETROTRANSPOSON"/>
    <property type="match status" value="1"/>
</dbReference>
<evidence type="ECO:0000313" key="6">
    <source>
        <dbReference type="EMBL" id="GEU56134.1"/>
    </source>
</evidence>
<sequence length="1584" mass="178718">MNDRMMQSKEGKVDLSKALNARLKSNKDPRAEVQLTVEHNVHANEQHHSMQSETIYDTYLLEKVDSNITHDSTNMSHRKREIDQNAKKMNSQEESYGSNDMAYNHYLEEDGKKIQKRNRNSKSSVKHTTSLQNTTNGSKQKPRSNNQTSRSLHVSKSSCGMSNGVPLVDHSRNSSSFSDSKHFVCLTCQKCIFNANHDACLTKFLKDVNSRIKVLSFKTRNNIKPVEKKNNVIKLKRWISKGYRISPNKSSTVHEKPNTPRSCLGWKPMGRIFKTVGHTWIPTGRMFIDSTTVVDNKPLNGSNEDITNPYECEQTLNVSSGTLNLSAGTSFNPKEIYEAKVKSSSSTSHSTQNIAFVSSQNNDITNKSVSVVPSVFAASTKPPASILPNVDNLSDVVIYSFFARANGTTSIGFDMSKWNVITAIEEVILQGSASHLGTPREKTLKEELFQWILLLPMLYCHNVMVLVAMIKAFRIMKNQQIMPSWHLPPQPHQVLIMSSESYVSVPTSPVHDRYKSDEGYHAVPPHYTGTFMPLKPDLVFHDAPTASETVPNVFNVEPSNTKPNKEMSQSNRPSAPIIKDWVSDSEDESEDEPMLTQKAPSFVQTFEHVKTPRTSVKPVEHPKQAEHLRKDILKSRGHKHSWNRKACFVCKSVNHFIKDYDYYKKNMVQKPVWNHAMRVNHQNSARTTHPHSNKHVVPTTVLTRFRLVLLNAARLVTTVIPQTNAKHQRPAKHVVNKPHSPIRRPINHRPTPKNSNFYQKVITVKAKKVNAVKGTTGNWGNPQPALKDKGVIDSGCSRHMTGNISYLSEFKEINGGYVAFGENPKGGKIIGKGKIKTDKLDFDDVYFIKELKFNLFSVSQICDKKNSVLFTGTECVVLSFDFKLFDENHVLLMVLMENNMYNVDLKNIVPSRNLTCLFANATLDESNLWHRRLGHINFKTMNKLVKGNLVRGLPSKVLENNHTCVACKKGKQHKASYKTKPFSSVSQPLQRTPSIGFMRPFRCPVTILNTLDPLGKFDGNADEGFLVGYSVNRKAFKSMNYQLVVAGNQPTYNAGIQGNIDTSKVVKEAESVQQYVLLSLCDKPKKHDEKAKREAKGKSLVDLSTGVRDLKDEFKEFSVNSTNGVNAASTPVTAVGPNSTNSTNRVNATGPSDNAVSPNFEIGGKSSFVDLSQYPDNPDMPALEDIIYLDDEEDVAPQTRSMTRMVKEQVLQALKDPSWIEAMQEELLQFKMQKVWVLVDLPKGKRDIGSKWVFRNKKDERGIVIRNKARLVAQGHTKEEGIDYEEVFALVARIEAIRLFLAYASFMGFMVYQMDVKSAFLYRTIKEEVYVCQPPGFEDPDYPDKNDFQRGKIDHNLFTKKKKGDILLVQVYVDDIIFSSTNQELCKAFEKLMKDKFQMSSMEEITFFLGLQVKQKDNRIFISQDKYVAEILKKFGLTYGKPASTPIDIEKPLLKDPDGEDVDVHIYSDYAGASLDKKSTTGGCQFLGCRLISWQCKKQTVVATSSTEAKYVAAASGCAQILWIQNQLMDYGLRKTVSSYWNGICMSQMFQVLVQHHTSNGYQFTMSNPHQELTSPKQMALGKD</sequence>
<feature type="domain" description="Retrovirus-related Pol polyprotein from transposon TNT 1-94-like beta-barrel" evidence="5">
    <location>
        <begin position="791"/>
        <end position="864"/>
    </location>
</feature>
<dbReference type="CDD" id="cd09272">
    <property type="entry name" value="RNase_HI_RT_Ty1"/>
    <property type="match status" value="1"/>
</dbReference>
<feature type="compositionally biased region" description="Polar residues" evidence="2">
    <location>
        <begin position="1125"/>
        <end position="1157"/>
    </location>
</feature>
<dbReference type="InterPro" id="IPR025724">
    <property type="entry name" value="GAG-pre-integrase_dom"/>
</dbReference>
<keyword evidence="1" id="KW-0378">Hydrolase</keyword>
<evidence type="ECO:0000259" key="3">
    <source>
        <dbReference type="Pfam" id="PF07727"/>
    </source>
</evidence>
<feature type="region of interest" description="Disordered" evidence="2">
    <location>
        <begin position="551"/>
        <end position="575"/>
    </location>
</feature>
<dbReference type="Pfam" id="PF07727">
    <property type="entry name" value="RVT_2"/>
    <property type="match status" value="2"/>
</dbReference>
<evidence type="ECO:0000259" key="5">
    <source>
        <dbReference type="Pfam" id="PF22936"/>
    </source>
</evidence>
<organism evidence="6">
    <name type="scientific">Tanacetum cinerariifolium</name>
    <name type="common">Dalmatian daisy</name>
    <name type="synonym">Chrysanthemum cinerariifolium</name>
    <dbReference type="NCBI Taxonomy" id="118510"/>
    <lineage>
        <taxon>Eukaryota</taxon>
        <taxon>Viridiplantae</taxon>
        <taxon>Streptophyta</taxon>
        <taxon>Embryophyta</taxon>
        <taxon>Tracheophyta</taxon>
        <taxon>Spermatophyta</taxon>
        <taxon>Magnoliopsida</taxon>
        <taxon>eudicotyledons</taxon>
        <taxon>Gunneridae</taxon>
        <taxon>Pentapetalae</taxon>
        <taxon>asterids</taxon>
        <taxon>campanulids</taxon>
        <taxon>Asterales</taxon>
        <taxon>Asteraceae</taxon>
        <taxon>Asteroideae</taxon>
        <taxon>Anthemideae</taxon>
        <taxon>Anthemidinae</taxon>
        <taxon>Tanacetum</taxon>
    </lineage>
</organism>
<dbReference type="PANTHER" id="PTHR11439:SF495">
    <property type="entry name" value="REVERSE TRANSCRIPTASE, RNA-DEPENDENT DNA POLYMERASE-RELATED"/>
    <property type="match status" value="1"/>
</dbReference>
<feature type="compositionally biased region" description="Basic residues" evidence="2">
    <location>
        <begin position="726"/>
        <end position="751"/>
    </location>
</feature>
<feature type="region of interest" description="Disordered" evidence="2">
    <location>
        <begin position="114"/>
        <end position="167"/>
    </location>
</feature>
<gene>
    <name evidence="6" type="ORF">Tci_028112</name>
</gene>
<keyword evidence="1" id="KW-0064">Aspartyl protease</keyword>
<feature type="domain" description="GAG-pre-integrase" evidence="4">
    <location>
        <begin position="899"/>
        <end position="972"/>
    </location>
</feature>
<reference evidence="6" key="1">
    <citation type="journal article" date="2019" name="Sci. Rep.">
        <title>Draft genome of Tanacetum cinerariifolium, the natural source of mosquito coil.</title>
        <authorList>
            <person name="Yamashiro T."/>
            <person name="Shiraishi A."/>
            <person name="Satake H."/>
            <person name="Nakayama K."/>
        </authorList>
    </citation>
    <scope>NUCLEOTIDE SEQUENCE</scope>
</reference>
<dbReference type="EMBL" id="BKCJ010003612">
    <property type="protein sequence ID" value="GEU56134.1"/>
    <property type="molecule type" value="Genomic_DNA"/>
</dbReference>
<feature type="compositionally biased region" description="Polar residues" evidence="2">
    <location>
        <begin position="87"/>
        <end position="98"/>
    </location>
</feature>
<feature type="compositionally biased region" description="Polar residues" evidence="2">
    <location>
        <begin position="551"/>
        <end position="573"/>
    </location>
</feature>
<proteinExistence type="predicted"/>
<evidence type="ECO:0000256" key="1">
    <source>
        <dbReference type="ARBA" id="ARBA00022750"/>
    </source>
</evidence>
<protein>
    <submittedName>
        <fullName evidence="6">Putative ribonuclease H-like domain-containing protein</fullName>
    </submittedName>
</protein>
<feature type="compositionally biased region" description="Polar residues" evidence="2">
    <location>
        <begin position="121"/>
        <end position="161"/>
    </location>
</feature>
<feature type="domain" description="Reverse transcriptase Ty1/copia-type" evidence="3">
    <location>
        <begin position="1346"/>
        <end position="1447"/>
    </location>
</feature>
<evidence type="ECO:0000256" key="2">
    <source>
        <dbReference type="SAM" id="MobiDB-lite"/>
    </source>
</evidence>
<feature type="region of interest" description="Disordered" evidence="2">
    <location>
        <begin position="70"/>
        <end position="99"/>
    </location>
</feature>
<comment type="caution">
    <text evidence="6">The sequence shown here is derived from an EMBL/GenBank/DDBJ whole genome shotgun (WGS) entry which is preliminary data.</text>
</comment>
<name>A0A6L2L7G5_TANCI</name>
<dbReference type="Pfam" id="PF22936">
    <property type="entry name" value="Pol_BBD"/>
    <property type="match status" value="1"/>
</dbReference>
<feature type="region of interest" description="Disordered" evidence="2">
    <location>
        <begin position="1125"/>
        <end position="1159"/>
    </location>
</feature>
<feature type="region of interest" description="Disordered" evidence="2">
    <location>
        <begin position="724"/>
        <end position="754"/>
    </location>
</feature>
<dbReference type="Pfam" id="PF13976">
    <property type="entry name" value="gag_pre-integrs"/>
    <property type="match status" value="1"/>
</dbReference>
<dbReference type="InterPro" id="IPR054722">
    <property type="entry name" value="PolX-like_BBD"/>
</dbReference>
<feature type="domain" description="Reverse transcriptase Ty1/copia-type" evidence="3">
    <location>
        <begin position="1234"/>
        <end position="1344"/>
    </location>
</feature>
<dbReference type="InterPro" id="IPR013103">
    <property type="entry name" value="RVT_2"/>
</dbReference>
<accession>A0A6L2L7G5</accession>